<evidence type="ECO:0000256" key="5">
    <source>
        <dbReference type="SAM" id="MobiDB-lite"/>
    </source>
</evidence>
<dbReference type="PANTHER" id="PTHR33077">
    <property type="entry name" value="PROTEIN TIFY 4A-RELATED-RELATED"/>
    <property type="match status" value="1"/>
</dbReference>
<dbReference type="Proteomes" id="UP000036987">
    <property type="component" value="Unassembled WGS sequence"/>
</dbReference>
<keyword evidence="2 4" id="KW-1184">Jasmonic acid signaling pathway</keyword>
<dbReference type="Pfam" id="PF06200">
    <property type="entry name" value="tify"/>
    <property type="match status" value="1"/>
</dbReference>
<feature type="domain" description="Tify" evidence="6">
    <location>
        <begin position="130"/>
        <end position="165"/>
    </location>
</feature>
<dbReference type="GO" id="GO:0005634">
    <property type="term" value="C:nucleus"/>
    <property type="evidence" value="ECO:0000318"/>
    <property type="project" value="GO_Central"/>
</dbReference>
<name>A0A0K9P9R2_ZOSMR</name>
<dbReference type="Pfam" id="PF09425">
    <property type="entry name" value="Jas_motif"/>
    <property type="match status" value="1"/>
</dbReference>
<accession>A0A0K9P9R2</accession>
<dbReference type="InterPro" id="IPR018467">
    <property type="entry name" value="CCT_CS"/>
</dbReference>
<feature type="region of interest" description="Disordered" evidence="5">
    <location>
        <begin position="177"/>
        <end position="216"/>
    </location>
</feature>
<dbReference type="InterPro" id="IPR040390">
    <property type="entry name" value="TIFY/JAZ"/>
</dbReference>
<keyword evidence="8" id="KW-1185">Reference proteome</keyword>
<evidence type="ECO:0000256" key="1">
    <source>
        <dbReference type="ARBA" id="ARBA00008614"/>
    </source>
</evidence>
<gene>
    <name evidence="7" type="ORF">ZOSMA_310G00080</name>
</gene>
<proteinExistence type="inferred from homology"/>
<feature type="region of interest" description="Disordered" evidence="5">
    <location>
        <begin position="263"/>
        <end position="333"/>
    </location>
</feature>
<dbReference type="OrthoDB" id="1937734at2759"/>
<dbReference type="InterPro" id="IPR010399">
    <property type="entry name" value="Tify_dom"/>
</dbReference>
<comment type="function">
    <text evidence="4">Repressor of jasmonate responses.</text>
</comment>
<comment type="subcellular location">
    <subcellularLocation>
        <location evidence="4">Nucleus</location>
    </subcellularLocation>
</comment>
<reference evidence="8" key="1">
    <citation type="journal article" date="2016" name="Nature">
        <title>The genome of the seagrass Zostera marina reveals angiosperm adaptation to the sea.</title>
        <authorList>
            <person name="Olsen J.L."/>
            <person name="Rouze P."/>
            <person name="Verhelst B."/>
            <person name="Lin Y.-C."/>
            <person name="Bayer T."/>
            <person name="Collen J."/>
            <person name="Dattolo E."/>
            <person name="De Paoli E."/>
            <person name="Dittami S."/>
            <person name="Maumus F."/>
            <person name="Michel G."/>
            <person name="Kersting A."/>
            <person name="Lauritano C."/>
            <person name="Lohaus R."/>
            <person name="Toepel M."/>
            <person name="Tonon T."/>
            <person name="Vanneste K."/>
            <person name="Amirebrahimi M."/>
            <person name="Brakel J."/>
            <person name="Bostroem C."/>
            <person name="Chovatia M."/>
            <person name="Grimwood J."/>
            <person name="Jenkins J.W."/>
            <person name="Jueterbock A."/>
            <person name="Mraz A."/>
            <person name="Stam W.T."/>
            <person name="Tice H."/>
            <person name="Bornberg-Bauer E."/>
            <person name="Green P.J."/>
            <person name="Pearson G.A."/>
            <person name="Procaccini G."/>
            <person name="Duarte C.M."/>
            <person name="Schmutz J."/>
            <person name="Reusch T.B.H."/>
            <person name="Van de Peer Y."/>
        </authorList>
    </citation>
    <scope>NUCLEOTIDE SEQUENCE [LARGE SCALE GENOMIC DNA]</scope>
    <source>
        <strain evidence="8">cv. Finnish</strain>
    </source>
</reference>
<dbReference type="STRING" id="29655.A0A0K9P9R2"/>
<dbReference type="SMART" id="SM00979">
    <property type="entry name" value="TIFY"/>
    <property type="match status" value="1"/>
</dbReference>
<protein>
    <recommendedName>
        <fullName evidence="4">Protein TIFY</fullName>
    </recommendedName>
    <alternativeName>
        <fullName evidence="4">Jasmonate ZIM domain-containing protein</fullName>
    </alternativeName>
</protein>
<evidence type="ECO:0000313" key="8">
    <source>
        <dbReference type="Proteomes" id="UP000036987"/>
    </source>
</evidence>
<dbReference type="GO" id="GO:0031347">
    <property type="term" value="P:regulation of defense response"/>
    <property type="evidence" value="ECO:0000318"/>
    <property type="project" value="GO_Central"/>
</dbReference>
<evidence type="ECO:0000259" key="6">
    <source>
        <dbReference type="PROSITE" id="PS51320"/>
    </source>
</evidence>
<comment type="caution">
    <text evidence="7">The sequence shown here is derived from an EMBL/GenBank/DDBJ whole genome shotgun (WGS) entry which is preliminary data.</text>
</comment>
<comment type="domain">
    <text evidence="4">The jas domain is required for interaction with COI1.</text>
</comment>
<dbReference type="EMBL" id="LFYR01001014">
    <property type="protein sequence ID" value="KMZ65704.1"/>
    <property type="molecule type" value="Genomic_DNA"/>
</dbReference>
<keyword evidence="3" id="KW-0832">Ubl conjugation</keyword>
<comment type="similarity">
    <text evidence="1 4">Belongs to the TIFY/JAZ family.</text>
</comment>
<evidence type="ECO:0000256" key="4">
    <source>
        <dbReference type="RuleBase" id="RU369065"/>
    </source>
</evidence>
<dbReference type="GO" id="GO:0009611">
    <property type="term" value="P:response to wounding"/>
    <property type="evidence" value="ECO:0000318"/>
    <property type="project" value="GO_Central"/>
</dbReference>
<dbReference type="PANTHER" id="PTHR33077:SF140">
    <property type="entry name" value="PROTEIN TIFY 10B"/>
    <property type="match status" value="1"/>
</dbReference>
<dbReference type="OMA" id="GMTCNGG"/>
<feature type="compositionally biased region" description="Polar residues" evidence="5">
    <location>
        <begin position="202"/>
        <end position="215"/>
    </location>
</feature>
<dbReference type="PROSITE" id="PS51320">
    <property type="entry name" value="TIFY"/>
    <property type="match status" value="1"/>
</dbReference>
<feature type="compositionally biased region" description="Polar residues" evidence="5">
    <location>
        <begin position="177"/>
        <end position="189"/>
    </location>
</feature>
<sequence>MSKAGDESSGGGYDAASAAAASGGGELAGRKMVEGKSKFSVTCGRLSQYLKNNGSFGDLKLGISHSFQPQAQSVTPTRQTKPPPPIIDLSSDHSDECPSSPTSFLPDLNTTTRTQISHNRHFVSTPKNPEMDQGSQMTIFYRGRILVFDHFTIDKVNELVAIANRRSAPIAAANSVNFQQSTSQSTPNSLPDRFNCPPPQNTSPVSTSGNSQIPIHNTPAVATPHMSIASDLPIARRVSLNRFLEKRKGRIVSKAPYQVNGSPDISSADILTPEKKGEEGCSGFGKPEKRPMTSVVPGEESSHGKMTIESQSPEEKKWLGLATQSSEPEIRRQ</sequence>
<evidence type="ECO:0000313" key="7">
    <source>
        <dbReference type="EMBL" id="KMZ65704.1"/>
    </source>
</evidence>
<organism evidence="7 8">
    <name type="scientific">Zostera marina</name>
    <name type="common">Eelgrass</name>
    <dbReference type="NCBI Taxonomy" id="29655"/>
    <lineage>
        <taxon>Eukaryota</taxon>
        <taxon>Viridiplantae</taxon>
        <taxon>Streptophyta</taxon>
        <taxon>Embryophyta</taxon>
        <taxon>Tracheophyta</taxon>
        <taxon>Spermatophyta</taxon>
        <taxon>Magnoliopsida</taxon>
        <taxon>Liliopsida</taxon>
        <taxon>Zosteraceae</taxon>
        <taxon>Zostera</taxon>
    </lineage>
</organism>
<evidence type="ECO:0000256" key="3">
    <source>
        <dbReference type="ARBA" id="ARBA00022843"/>
    </source>
</evidence>
<dbReference type="GO" id="GO:2000022">
    <property type="term" value="P:regulation of jasmonic acid mediated signaling pathway"/>
    <property type="evidence" value="ECO:0000318"/>
    <property type="project" value="GO_Central"/>
</dbReference>
<dbReference type="AlphaFoldDB" id="A0A0K9P9R2"/>
<keyword evidence="4" id="KW-0539">Nucleus</keyword>
<evidence type="ECO:0000256" key="2">
    <source>
        <dbReference type="ARBA" id="ARBA00022819"/>
    </source>
</evidence>
<feature type="region of interest" description="Disordered" evidence="5">
    <location>
        <begin position="1"/>
        <end position="26"/>
    </location>
</feature>